<dbReference type="Proteomes" id="UP000007815">
    <property type="component" value="Unassembled WGS sequence"/>
</dbReference>
<proteinExistence type="predicted"/>
<dbReference type="InterPro" id="IPR036263">
    <property type="entry name" value="Chorismate_II_sf"/>
</dbReference>
<dbReference type="PANTHER" id="PTHR38041">
    <property type="entry name" value="CHORISMATE MUTASE"/>
    <property type="match status" value="1"/>
</dbReference>
<evidence type="ECO:0000313" key="3">
    <source>
        <dbReference type="EMBL" id="EJN95089.1"/>
    </source>
</evidence>
<dbReference type="SUPFAM" id="SSF48600">
    <property type="entry name" value="Chorismate mutase II"/>
    <property type="match status" value="1"/>
</dbReference>
<dbReference type="SMART" id="SM00830">
    <property type="entry name" value="CM_2"/>
    <property type="match status" value="1"/>
</dbReference>
<evidence type="ECO:0000256" key="1">
    <source>
        <dbReference type="ARBA" id="ARBA00023235"/>
    </source>
</evidence>
<organism evidence="3 4">
    <name type="scientific">Streptococcus ratti FA-1 = DSM 20564</name>
    <dbReference type="NCBI Taxonomy" id="699248"/>
    <lineage>
        <taxon>Bacteria</taxon>
        <taxon>Bacillati</taxon>
        <taxon>Bacillota</taxon>
        <taxon>Bacilli</taxon>
        <taxon>Lactobacillales</taxon>
        <taxon>Streptococcaceae</taxon>
        <taxon>Streptococcus</taxon>
    </lineage>
</organism>
<dbReference type="Gene3D" id="1.20.59.10">
    <property type="entry name" value="Chorismate mutase"/>
    <property type="match status" value="1"/>
</dbReference>
<dbReference type="InterPro" id="IPR036979">
    <property type="entry name" value="CM_dom_sf"/>
</dbReference>
<dbReference type="InterPro" id="IPR051331">
    <property type="entry name" value="Chorismate_mutase-related"/>
</dbReference>
<keyword evidence="1" id="KW-0413">Isomerase</keyword>
<dbReference type="Pfam" id="PF01817">
    <property type="entry name" value="CM_2"/>
    <property type="match status" value="1"/>
</dbReference>
<sequence length="122" mass="13720">MQIILCEGVLYLCKFFYVGAVMTNIQRLRSQIDQLDYQLLVLLAQRQQIVEQIGRLKPAGSHAAVTAPERVKQVLLSRQQQAKELGLSPDVALAVWQAMIESFTALELSINSKNSNHKGNRK</sequence>
<name>A0ABN0GX28_STRRT</name>
<comment type="caution">
    <text evidence="3">The sequence shown here is derived from an EMBL/GenBank/DDBJ whole genome shotgun (WGS) entry which is preliminary data.</text>
</comment>
<protein>
    <submittedName>
        <fullName evidence="3">Chorismate mutase</fullName>
    </submittedName>
</protein>
<dbReference type="InterPro" id="IPR002701">
    <property type="entry name" value="CM_II_prokaryot"/>
</dbReference>
<dbReference type="PROSITE" id="PS51168">
    <property type="entry name" value="CHORISMATE_MUT_2"/>
    <property type="match status" value="1"/>
</dbReference>
<evidence type="ECO:0000259" key="2">
    <source>
        <dbReference type="PROSITE" id="PS51168"/>
    </source>
</evidence>
<accession>A0ABN0GX28</accession>
<reference evidence="3 4" key="1">
    <citation type="submission" date="2009-12" db="EMBL/GenBank/DDBJ databases">
        <authorList>
            <person name="Lefebure T."/>
            <person name="Cornejo O.E."/>
            <person name="Pavinski Bitar P.D."/>
            <person name="Lang P."/>
            <person name="Stanhope M.J."/>
        </authorList>
    </citation>
    <scope>NUCLEOTIDE SEQUENCE [LARGE SCALE GENOMIC DNA]</scope>
    <source>
        <strain evidence="3 4">FA-1</strain>
    </source>
</reference>
<gene>
    <name evidence="3" type="ORF">SRA_00258</name>
</gene>
<keyword evidence="4" id="KW-1185">Reference proteome</keyword>
<dbReference type="EMBL" id="AJTZ01000002">
    <property type="protein sequence ID" value="EJN95089.1"/>
    <property type="molecule type" value="Genomic_DNA"/>
</dbReference>
<evidence type="ECO:0000313" key="4">
    <source>
        <dbReference type="Proteomes" id="UP000007815"/>
    </source>
</evidence>
<dbReference type="PANTHER" id="PTHR38041:SF1">
    <property type="entry name" value="CHORISMATE MUTASE"/>
    <property type="match status" value="1"/>
</dbReference>
<feature type="domain" description="Chorismate mutase" evidence="2">
    <location>
        <begin position="19"/>
        <end position="111"/>
    </location>
</feature>